<dbReference type="InterPro" id="IPR001584">
    <property type="entry name" value="Integrase_cat-core"/>
</dbReference>
<evidence type="ECO:0000313" key="4">
    <source>
        <dbReference type="Proteomes" id="UP000019443"/>
    </source>
</evidence>
<organism evidence="3 4">
    <name type="scientific">Rhizobium favelukesii</name>
    <dbReference type="NCBI Taxonomy" id="348824"/>
    <lineage>
        <taxon>Bacteria</taxon>
        <taxon>Pseudomonadati</taxon>
        <taxon>Pseudomonadota</taxon>
        <taxon>Alphaproteobacteria</taxon>
        <taxon>Hyphomicrobiales</taxon>
        <taxon>Rhizobiaceae</taxon>
        <taxon>Rhizobium/Agrobacterium group</taxon>
        <taxon>Rhizobium</taxon>
    </lineage>
</organism>
<dbReference type="SUPFAM" id="SSF53098">
    <property type="entry name" value="Ribonuclease H-like"/>
    <property type="match status" value="1"/>
</dbReference>
<name>W6RGA1_9HYPH</name>
<dbReference type="GO" id="GO:0003676">
    <property type="term" value="F:nucleic acid binding"/>
    <property type="evidence" value="ECO:0007669"/>
    <property type="project" value="InterPro"/>
</dbReference>
<sequence>MVSILLDDRFFLRDIMVPGEFSVDALNKKDISLSRYPRGETIRIEFTEFAVRHAGGHITKTASAGQKLPTMRVKHLLALFEPEGRQVTAGQAKDHDDELEAVLWAGTKQFYANRYIDHRAEVGYYTKGDPHLLAFIAANHADAASRGFGKTIPSTSTIRKLVCGRTSHVSLVDCFRKEGSGVRDRGIWPSWVYELATEAIEERFDGGFATPGQAYEWFFGEFHKERDEGVGIPTDKRQKPPDEKTFNNWLKKYSTKERLAKLQGEREAARRLQGTIVPQDARYPLHIVIIDQTLGNIWSAVKRQTTESGQTDAEEVLSDAEEAEVLDTKRVEVVYAVDTFTRMSLGIILTFEPPSISTFMACLKMVMTPKTAWARRFPDLTDATDGYGCPTTVVIDNLRAHVTKSVQLGLLSIGIGIEYAPLASPEWKAIVERAIGTCKRVMATLPGGFSIDEDVTSANYRKYARFDVGEINDLVIHKIVTEHHMLAHGGIDEPPAYRWSKHLPLHGRGMVADMRVLDLLLRRRGKAKLTPSGVMFKGHRYHNTAYATQILNSRASELASKSGKRSTLEVEVLWNPSDVSSLGVIDAKSNDILFFGNVDPVFANKAVSFKFATSARQANKKIFEEYYPSATRAKYLREFFEMLQARIKKETHRDAKKTARLLEGGRAVVISADVQQFDVVIPVTNLGVSQVDVPVQLRLEHIQGPTETPKQTGLNRSMKKTEKTAPPSQPVNRDQADAPAMYAMSAEESEAFLDQLERSGRRSLRH</sequence>
<evidence type="ECO:0000313" key="3">
    <source>
        <dbReference type="EMBL" id="CDM57738.1"/>
    </source>
</evidence>
<dbReference type="InterPro" id="IPR012337">
    <property type="entry name" value="RNaseH-like_sf"/>
</dbReference>
<accession>W6RGA1</accession>
<reference evidence="3" key="1">
    <citation type="submission" date="2013-11" db="EMBL/GenBank/DDBJ databases">
        <title>Draft genome sequence of the broad-host-range Rhizobium sp. LPU83 strain, a member of the low-genetic diversity Oregon-like Rhizobium sp. group.</title>
        <authorList>
            <person name="Wibberg D."/>
            <person name="Puehler A."/>
            <person name="Schlueter A."/>
        </authorList>
    </citation>
    <scope>NUCLEOTIDE SEQUENCE [LARGE SCALE GENOMIC DNA]</scope>
    <source>
        <strain evidence="3">LPU83</strain>
    </source>
</reference>
<dbReference type="PROSITE" id="PS50994">
    <property type="entry name" value="INTEGRASE"/>
    <property type="match status" value="1"/>
</dbReference>
<dbReference type="Proteomes" id="UP000019443">
    <property type="component" value="Chromosome"/>
</dbReference>
<keyword evidence="4" id="KW-1185">Reference proteome</keyword>
<gene>
    <name evidence="3" type="ORF">LPU83_2081</name>
</gene>
<feature type="domain" description="Integrase catalytic" evidence="2">
    <location>
        <begin position="301"/>
        <end position="503"/>
    </location>
</feature>
<dbReference type="RefSeq" id="WP_024314084.1">
    <property type="nucleotide sequence ID" value="NZ_ATTO01000008.1"/>
</dbReference>
<proteinExistence type="predicted"/>
<dbReference type="Gene3D" id="3.30.420.10">
    <property type="entry name" value="Ribonuclease H-like superfamily/Ribonuclease H"/>
    <property type="match status" value="1"/>
</dbReference>
<dbReference type="KEGG" id="rhl:LPU83_2081"/>
<feature type="region of interest" description="Disordered" evidence="1">
    <location>
        <begin position="702"/>
        <end position="766"/>
    </location>
</feature>
<dbReference type="AlphaFoldDB" id="W6RGA1"/>
<dbReference type="GO" id="GO:0015074">
    <property type="term" value="P:DNA integration"/>
    <property type="evidence" value="ECO:0007669"/>
    <property type="project" value="InterPro"/>
</dbReference>
<evidence type="ECO:0000256" key="1">
    <source>
        <dbReference type="SAM" id="MobiDB-lite"/>
    </source>
</evidence>
<dbReference type="InterPro" id="IPR036397">
    <property type="entry name" value="RNaseH_sf"/>
</dbReference>
<feature type="compositionally biased region" description="Polar residues" evidence="1">
    <location>
        <begin position="705"/>
        <end position="715"/>
    </location>
</feature>
<dbReference type="PATRIC" id="fig|348824.6.peg.2248"/>
<dbReference type="eggNOG" id="COG2801">
    <property type="taxonomic scope" value="Bacteria"/>
</dbReference>
<dbReference type="EMBL" id="HG916852">
    <property type="protein sequence ID" value="CDM57738.1"/>
    <property type="molecule type" value="Genomic_DNA"/>
</dbReference>
<evidence type="ECO:0000259" key="2">
    <source>
        <dbReference type="PROSITE" id="PS50994"/>
    </source>
</evidence>
<protein>
    <submittedName>
        <fullName evidence="3">Integrase catalytic subunit</fullName>
    </submittedName>
</protein>
<dbReference type="HOGENOM" id="CLU_364416_0_0_5"/>